<dbReference type="EC" id="3.1.1.116" evidence="3"/>
<dbReference type="PANTHER" id="PTHR46118">
    <property type="entry name" value="PROTEIN ABHD11"/>
    <property type="match status" value="1"/>
</dbReference>
<evidence type="ECO:0000256" key="8">
    <source>
        <dbReference type="ARBA" id="ARBA00048283"/>
    </source>
</evidence>
<dbReference type="InterPro" id="IPR000073">
    <property type="entry name" value="AB_hydrolase_1"/>
</dbReference>
<evidence type="ECO:0000256" key="12">
    <source>
        <dbReference type="SAM" id="MobiDB-lite"/>
    </source>
</evidence>
<dbReference type="PANTHER" id="PTHR46118:SF4">
    <property type="entry name" value="PROTEIN ABHD11"/>
    <property type="match status" value="1"/>
</dbReference>
<feature type="domain" description="AB hydrolase-1" evidence="13">
    <location>
        <begin position="286"/>
        <end position="520"/>
    </location>
</feature>
<comment type="catalytic activity">
    <reaction evidence="10">
        <text>1-octadecanoyl-2-(9Z-octadecenoyl)-sn-glycerol + H2O = 2-(9Z-octadecenoyl)-glycerol + octadecanoate + H(+)</text>
        <dbReference type="Rhea" id="RHEA:77103"/>
        <dbReference type="ChEBI" id="CHEBI:15377"/>
        <dbReference type="ChEBI" id="CHEBI:15378"/>
        <dbReference type="ChEBI" id="CHEBI:25629"/>
        <dbReference type="ChEBI" id="CHEBI:73990"/>
        <dbReference type="ChEBI" id="CHEBI:75468"/>
    </reaction>
</comment>
<evidence type="ECO:0000259" key="13">
    <source>
        <dbReference type="Pfam" id="PF00561"/>
    </source>
</evidence>
<dbReference type="Proteomes" id="UP000694408">
    <property type="component" value="Unplaced"/>
</dbReference>
<evidence type="ECO:0000313" key="14">
    <source>
        <dbReference type="Ensembl" id="ENSJHYP00000001084.1"/>
    </source>
</evidence>
<comment type="catalytic activity">
    <reaction evidence="5">
        <text>a 1,2-diacyl-sn-glycerol + H2O = a 2-acylglycerol + a fatty acid + H(+)</text>
        <dbReference type="Rhea" id="RHEA:33275"/>
        <dbReference type="ChEBI" id="CHEBI:15377"/>
        <dbReference type="ChEBI" id="CHEBI:15378"/>
        <dbReference type="ChEBI" id="CHEBI:17389"/>
        <dbReference type="ChEBI" id="CHEBI:17815"/>
        <dbReference type="ChEBI" id="CHEBI:28868"/>
        <dbReference type="EC" id="3.1.1.116"/>
    </reaction>
</comment>
<name>A0A8C5IDC8_JUNHY</name>
<reference evidence="14" key="1">
    <citation type="submission" date="2025-08" db="UniProtKB">
        <authorList>
            <consortium name="Ensembl"/>
        </authorList>
    </citation>
    <scope>IDENTIFICATION</scope>
</reference>
<evidence type="ECO:0000256" key="3">
    <source>
        <dbReference type="ARBA" id="ARBA00026104"/>
    </source>
</evidence>
<keyword evidence="2" id="KW-0378">Hydrolase</keyword>
<dbReference type="InterPro" id="IPR029058">
    <property type="entry name" value="AB_hydrolase_fold"/>
</dbReference>
<dbReference type="GO" id="GO:0005739">
    <property type="term" value="C:mitochondrion"/>
    <property type="evidence" value="ECO:0007669"/>
    <property type="project" value="TreeGrafter"/>
</dbReference>
<dbReference type="GO" id="GO:0052689">
    <property type="term" value="F:carboxylic ester hydrolase activity"/>
    <property type="evidence" value="ECO:0007669"/>
    <property type="project" value="TreeGrafter"/>
</dbReference>
<comment type="catalytic activity">
    <reaction evidence="8">
        <text>1-octadecanoyl-2-(4Z,7Z,10Z,13Z,16Z,19Z-docosahexaenoyl)-sn-glycerol + H2O = 2-(4Z,7Z,10Z,13Z,16Z,19Z-docosahexaenoyl)-glycerol + octadecanoate + H(+)</text>
        <dbReference type="Rhea" id="RHEA:77107"/>
        <dbReference type="ChEBI" id="CHEBI:15377"/>
        <dbReference type="ChEBI" id="CHEBI:15378"/>
        <dbReference type="ChEBI" id="CHEBI:25629"/>
        <dbReference type="ChEBI" id="CHEBI:77129"/>
        <dbReference type="ChEBI" id="CHEBI:186738"/>
    </reaction>
</comment>
<dbReference type="Gene3D" id="3.40.50.1820">
    <property type="entry name" value="alpha/beta hydrolase"/>
    <property type="match status" value="1"/>
</dbReference>
<accession>A0A8C5IDC8</accession>
<dbReference type="SUPFAM" id="SSF53474">
    <property type="entry name" value="alpha/beta-Hydrolases"/>
    <property type="match status" value="1"/>
</dbReference>
<evidence type="ECO:0000256" key="10">
    <source>
        <dbReference type="ARBA" id="ARBA00048513"/>
    </source>
</evidence>
<evidence type="ECO:0000313" key="15">
    <source>
        <dbReference type="Proteomes" id="UP000694408"/>
    </source>
</evidence>
<comment type="similarity">
    <text evidence="1">Belongs to the AB hydrolase superfamily.</text>
</comment>
<feature type="compositionally biased region" description="Gly residues" evidence="12">
    <location>
        <begin position="1"/>
        <end position="11"/>
    </location>
</feature>
<sequence>GPGCARGGTGAAGAVPGRVLRGNPASRGVAATRDLVTPPSNHAPCSEVPHTGGERIWPRPRPRPPPLPALGPALAALSVPAGPAGQGPEGPWWQLRAQAGPSQSTGHSTVCTGLCRIPSAEGDSSPSLGSLLRAGHCPGHKLCLLGRGSAGLRPCPWLWCHCWAWSRARALLCPSLHTGTARPEGPSQLGLLSSLSSPSSLSLCWAQRCSRPSSSSQPELALLQELYVSLFLGAQGLTQHSKCASPGLGRGPSSLLPCTSGHAPFLSPCSAVPLTHVEVEGRRDRPPLVLLHGLFGSHSNFQTVAKTLARRGSGKVLTVDARNHGSSPHSPVMTYEAMSLDVQHLLSRLGITKCILVGHSMGGKTAMTLALQRPDLVERLISVDVGPGPTAPVSEFSAYISAMKEVKVPAGLSRSAARQLADDQLQPVVKLPQLRQFLLTNLVEVEGCYVWRVNLEAISRHLADLTNFPVFQKPYPGPALFLGGSDSPYISSRDYPEIERLFPKAEIQYIKGAGHIVHQDKFEEFITAVLNFLPQL</sequence>
<keyword evidence="15" id="KW-1185">Reference proteome</keyword>
<dbReference type="Pfam" id="PF00561">
    <property type="entry name" value="Abhydrolase_1"/>
    <property type="match status" value="1"/>
</dbReference>
<dbReference type="FunFam" id="3.40.50.1820:FF:000039">
    <property type="entry name" value="Esterase ybfF"/>
    <property type="match status" value="1"/>
</dbReference>
<feature type="region of interest" description="Disordered" evidence="12">
    <location>
        <begin position="1"/>
        <end position="104"/>
    </location>
</feature>
<dbReference type="AlphaFoldDB" id="A0A8C5IDC8"/>
<comment type="catalytic activity">
    <reaction evidence="9">
        <text>1,2-didecanoylglycerol + H2O = decanoylglycerol + decanoate + H(+)</text>
        <dbReference type="Rhea" id="RHEA:48596"/>
        <dbReference type="ChEBI" id="CHEBI:11152"/>
        <dbReference type="ChEBI" id="CHEBI:15377"/>
        <dbReference type="ChEBI" id="CHEBI:15378"/>
        <dbReference type="ChEBI" id="CHEBI:27689"/>
        <dbReference type="ChEBI" id="CHEBI:90605"/>
    </reaction>
</comment>
<feature type="compositionally biased region" description="Low complexity" evidence="12">
    <location>
        <begin position="70"/>
        <end position="83"/>
    </location>
</feature>
<evidence type="ECO:0000256" key="6">
    <source>
        <dbReference type="ARBA" id="ARBA00043742"/>
    </source>
</evidence>
<comment type="catalytic activity">
    <reaction evidence="11">
        <text>1-octadecanoyl-2-(5Z,8Z,11Z,14Z-eicosatetraenoyl)-sn-glycerol + H2O = 2-(5Z,8Z,11Z,14Z-eicosatetraenoyl)-glycerol + octadecanoate + H(+)</text>
        <dbReference type="Rhea" id="RHEA:38507"/>
        <dbReference type="ChEBI" id="CHEBI:15377"/>
        <dbReference type="ChEBI" id="CHEBI:15378"/>
        <dbReference type="ChEBI" id="CHEBI:25629"/>
        <dbReference type="ChEBI" id="CHEBI:52392"/>
        <dbReference type="ChEBI" id="CHEBI:75728"/>
    </reaction>
</comment>
<protein>
    <recommendedName>
        <fullName evidence="7">sn-1-specific diacylglycerol lipase ABHD11</fullName>
        <ecNumber evidence="3">3.1.1.116</ecNumber>
    </recommendedName>
    <alternativeName>
        <fullName evidence="4">Alpha/beta hydrolase domain-containing protein 11</fullName>
    </alternativeName>
</protein>
<evidence type="ECO:0000256" key="11">
    <source>
        <dbReference type="ARBA" id="ARBA00048919"/>
    </source>
</evidence>
<dbReference type="Ensembl" id="ENSJHYT00000001365.1">
    <property type="protein sequence ID" value="ENSJHYP00000001084.1"/>
    <property type="gene ID" value="ENSJHYG00000000956.1"/>
</dbReference>
<reference evidence="14" key="2">
    <citation type="submission" date="2025-09" db="UniProtKB">
        <authorList>
            <consortium name="Ensembl"/>
        </authorList>
    </citation>
    <scope>IDENTIFICATION</scope>
</reference>
<proteinExistence type="inferred from homology"/>
<comment type="catalytic activity">
    <reaction evidence="6">
        <text>a 1,3-diacyl-sn-glycerol + H2O = a 1-acyl-sn-glycerol + a fatty acid + H(+)</text>
        <dbReference type="Rhea" id="RHEA:38503"/>
        <dbReference type="ChEBI" id="CHEBI:15377"/>
        <dbReference type="ChEBI" id="CHEBI:15378"/>
        <dbReference type="ChEBI" id="CHEBI:28868"/>
        <dbReference type="ChEBI" id="CHEBI:64683"/>
        <dbReference type="ChEBI" id="CHEBI:77272"/>
    </reaction>
</comment>
<evidence type="ECO:0000256" key="4">
    <source>
        <dbReference type="ARBA" id="ARBA00042703"/>
    </source>
</evidence>
<evidence type="ECO:0000256" key="1">
    <source>
        <dbReference type="ARBA" id="ARBA00008645"/>
    </source>
</evidence>
<evidence type="ECO:0000256" key="7">
    <source>
        <dbReference type="ARBA" id="ARBA00044064"/>
    </source>
</evidence>
<evidence type="ECO:0000256" key="9">
    <source>
        <dbReference type="ARBA" id="ARBA00048504"/>
    </source>
</evidence>
<evidence type="ECO:0000256" key="2">
    <source>
        <dbReference type="ARBA" id="ARBA00022801"/>
    </source>
</evidence>
<evidence type="ECO:0000256" key="5">
    <source>
        <dbReference type="ARBA" id="ARBA00043667"/>
    </source>
</evidence>
<organism evidence="14 15">
    <name type="scientific">Junco hyemalis</name>
    <name type="common">Dark-eyed junco</name>
    <dbReference type="NCBI Taxonomy" id="40217"/>
    <lineage>
        <taxon>Eukaryota</taxon>
        <taxon>Metazoa</taxon>
        <taxon>Chordata</taxon>
        <taxon>Craniata</taxon>
        <taxon>Vertebrata</taxon>
        <taxon>Euteleostomi</taxon>
        <taxon>Archelosauria</taxon>
        <taxon>Archosauria</taxon>
        <taxon>Dinosauria</taxon>
        <taxon>Saurischia</taxon>
        <taxon>Theropoda</taxon>
        <taxon>Coelurosauria</taxon>
        <taxon>Aves</taxon>
        <taxon>Neognathae</taxon>
        <taxon>Neoaves</taxon>
        <taxon>Telluraves</taxon>
        <taxon>Australaves</taxon>
        <taxon>Passeriformes</taxon>
        <taxon>Passerellidae</taxon>
        <taxon>Junco</taxon>
    </lineage>
</organism>